<protein>
    <recommendedName>
        <fullName evidence="4">FAD/NAD(P)-binding domain-containing protein</fullName>
    </recommendedName>
</protein>
<dbReference type="SUPFAM" id="SSF51905">
    <property type="entry name" value="FAD/NAD(P)-binding domain"/>
    <property type="match status" value="1"/>
</dbReference>
<reference evidence="2 3" key="1">
    <citation type="journal article" date="2018" name="Nat. Ecol. Evol.">
        <title>Pezizomycetes genomes reveal the molecular basis of ectomycorrhizal truffle lifestyle.</title>
        <authorList>
            <person name="Murat C."/>
            <person name="Payen T."/>
            <person name="Noel B."/>
            <person name="Kuo A."/>
            <person name="Morin E."/>
            <person name="Chen J."/>
            <person name="Kohler A."/>
            <person name="Krizsan K."/>
            <person name="Balestrini R."/>
            <person name="Da Silva C."/>
            <person name="Montanini B."/>
            <person name="Hainaut M."/>
            <person name="Levati E."/>
            <person name="Barry K.W."/>
            <person name="Belfiori B."/>
            <person name="Cichocki N."/>
            <person name="Clum A."/>
            <person name="Dockter R.B."/>
            <person name="Fauchery L."/>
            <person name="Guy J."/>
            <person name="Iotti M."/>
            <person name="Le Tacon F."/>
            <person name="Lindquist E.A."/>
            <person name="Lipzen A."/>
            <person name="Malagnac F."/>
            <person name="Mello A."/>
            <person name="Molinier V."/>
            <person name="Miyauchi S."/>
            <person name="Poulain J."/>
            <person name="Riccioni C."/>
            <person name="Rubini A."/>
            <person name="Sitrit Y."/>
            <person name="Splivallo R."/>
            <person name="Traeger S."/>
            <person name="Wang M."/>
            <person name="Zifcakova L."/>
            <person name="Wipf D."/>
            <person name="Zambonelli A."/>
            <person name="Paolocci F."/>
            <person name="Nowrousian M."/>
            <person name="Ottonello S."/>
            <person name="Baldrian P."/>
            <person name="Spatafora J.W."/>
            <person name="Henrissat B."/>
            <person name="Nagy L.G."/>
            <person name="Aury J.M."/>
            <person name="Wincker P."/>
            <person name="Grigoriev I.V."/>
            <person name="Bonfante P."/>
            <person name="Martin F.M."/>
        </authorList>
    </citation>
    <scope>NUCLEOTIDE SEQUENCE [LARGE SCALE GENOMIC DNA]</scope>
    <source>
        <strain evidence="2 3">ATCC MYA-4762</strain>
    </source>
</reference>
<dbReference type="Proteomes" id="UP000267821">
    <property type="component" value="Unassembled WGS sequence"/>
</dbReference>
<dbReference type="InParanoid" id="A0A3N4M6N4"/>
<dbReference type="PANTHER" id="PTHR42923:SF42">
    <property type="entry name" value="AMINE OXIDASE DOMAIN-CONTAINING PROTEIN"/>
    <property type="match status" value="1"/>
</dbReference>
<dbReference type="STRING" id="1051890.A0A3N4M6N4"/>
<keyword evidence="1" id="KW-1133">Transmembrane helix</keyword>
<dbReference type="InterPro" id="IPR036188">
    <property type="entry name" value="FAD/NAD-bd_sf"/>
</dbReference>
<name>A0A3N4M6N4_9PEZI</name>
<dbReference type="EMBL" id="ML121529">
    <property type="protein sequence ID" value="RPB28612.1"/>
    <property type="molecule type" value="Genomic_DNA"/>
</dbReference>
<evidence type="ECO:0000313" key="2">
    <source>
        <dbReference type="EMBL" id="RPB28612.1"/>
    </source>
</evidence>
<dbReference type="OrthoDB" id="5977668at2759"/>
<keyword evidence="1" id="KW-0472">Membrane</keyword>
<feature type="transmembrane region" description="Helical" evidence="1">
    <location>
        <begin position="171"/>
        <end position="189"/>
    </location>
</feature>
<gene>
    <name evidence="2" type="ORF">L211DRAFT_855506</name>
</gene>
<sequence>MAPADGTGYIKGEPIKRQRVAIVGSGLAGLTIAYLLNRDNFDVEIFEIDTKPSLDAASMSITYSSNGKLATERVDVPMRAFAGGYYASLLAMYKYLEIPFRSQRFLFLFSATEYTETPKYTTTGSESEDNCGMSRFSNGDETPYFIHSSNNHRFPPVKPEGRTWFEYLTEVLYLWFVYTYFTICCFWLPPEAKTFTEAVGGEVSVPTGRTESLREYHKRIHLPEYFVKNYLLPLMSSVTTCPHETLLDFPAIDVTCYKKFMHKQPHYMVETGVSQIQKKLLEGVKIGMQRRVLSVESLCNGEKGTGPILLRWEELSTGVLHEQEYDQVVLAVSPHCVGNIYKKLSKQMSKIPCCESEVVVHYDEKVIEDVLDHSRVLPAVNDIYAGAEKPYPSAKLGQLLGSCEELIGTTDAQIIQLRTTTHPSNMVFHKSATPWSLLNNGQSLPSLVTESTHIHPPGVLLTTSTIYPLRQDKVLGMSRFVRVLRTPESRDVVEGLFRGKGISMKKGYVDEKSGEGVDDGEEWRNGDEGVWLCGGWCWDGMVLLEGCVRSAVRVARELGVEAPWKVEESWGGN</sequence>
<evidence type="ECO:0000313" key="3">
    <source>
        <dbReference type="Proteomes" id="UP000267821"/>
    </source>
</evidence>
<dbReference type="Gene3D" id="3.50.50.60">
    <property type="entry name" value="FAD/NAD(P)-binding domain"/>
    <property type="match status" value="1"/>
</dbReference>
<feature type="transmembrane region" description="Helical" evidence="1">
    <location>
        <begin position="20"/>
        <end position="36"/>
    </location>
</feature>
<dbReference type="InterPro" id="IPR050464">
    <property type="entry name" value="Zeta_carotene_desat/Oxidored"/>
</dbReference>
<evidence type="ECO:0000256" key="1">
    <source>
        <dbReference type="SAM" id="Phobius"/>
    </source>
</evidence>
<dbReference type="Pfam" id="PF13450">
    <property type="entry name" value="NAD_binding_8"/>
    <property type="match status" value="1"/>
</dbReference>
<dbReference type="PANTHER" id="PTHR42923">
    <property type="entry name" value="PROTOPORPHYRINOGEN OXIDASE"/>
    <property type="match status" value="1"/>
</dbReference>
<evidence type="ECO:0008006" key="4">
    <source>
        <dbReference type="Google" id="ProtNLM"/>
    </source>
</evidence>
<proteinExistence type="predicted"/>
<organism evidence="2 3">
    <name type="scientific">Terfezia boudieri ATCC MYA-4762</name>
    <dbReference type="NCBI Taxonomy" id="1051890"/>
    <lineage>
        <taxon>Eukaryota</taxon>
        <taxon>Fungi</taxon>
        <taxon>Dikarya</taxon>
        <taxon>Ascomycota</taxon>
        <taxon>Pezizomycotina</taxon>
        <taxon>Pezizomycetes</taxon>
        <taxon>Pezizales</taxon>
        <taxon>Pezizaceae</taxon>
        <taxon>Terfezia</taxon>
    </lineage>
</organism>
<keyword evidence="3" id="KW-1185">Reference proteome</keyword>
<accession>A0A3N4M6N4</accession>
<keyword evidence="1" id="KW-0812">Transmembrane</keyword>
<dbReference type="GO" id="GO:0016491">
    <property type="term" value="F:oxidoreductase activity"/>
    <property type="evidence" value="ECO:0007669"/>
    <property type="project" value="TreeGrafter"/>
</dbReference>
<dbReference type="AlphaFoldDB" id="A0A3N4M6N4"/>